<name>A0ABS2Z9S6_9BACL</name>
<dbReference type="Proteomes" id="UP001319060">
    <property type="component" value="Unassembled WGS sequence"/>
</dbReference>
<reference evidence="1 2" key="1">
    <citation type="submission" date="2021-01" db="EMBL/GenBank/DDBJ databases">
        <title>Genome Sequencing of Type Strains.</title>
        <authorList>
            <person name="Lemaire J.F."/>
            <person name="Inderbitzin P."/>
            <person name="Collins S.B."/>
            <person name="Wespe N."/>
            <person name="Knight-Connoni V."/>
        </authorList>
    </citation>
    <scope>NUCLEOTIDE SEQUENCE [LARGE SCALE GENOMIC DNA]</scope>
    <source>
        <strain evidence="1 2">DSM 14730</strain>
    </source>
</reference>
<organism evidence="1 2">
    <name type="scientific">Fictibacillus barbaricus</name>
    <dbReference type="NCBI Taxonomy" id="182136"/>
    <lineage>
        <taxon>Bacteria</taxon>
        <taxon>Bacillati</taxon>
        <taxon>Bacillota</taxon>
        <taxon>Bacilli</taxon>
        <taxon>Bacillales</taxon>
        <taxon>Fictibacillaceae</taxon>
        <taxon>Fictibacillus</taxon>
    </lineage>
</organism>
<proteinExistence type="predicted"/>
<comment type="caution">
    <text evidence="1">The sequence shown here is derived from an EMBL/GenBank/DDBJ whole genome shotgun (WGS) entry which is preliminary data.</text>
</comment>
<dbReference type="RefSeq" id="WP_188403434.1">
    <property type="nucleotide sequence ID" value="NZ_BMCE01000002.1"/>
</dbReference>
<sequence length="57" mass="6954">MDHNETFSEKHWYLLEQIEHKGLDTQKFQHILNDLERNGNPLLLEQLVEILYFCLKK</sequence>
<evidence type="ECO:0000313" key="2">
    <source>
        <dbReference type="Proteomes" id="UP001319060"/>
    </source>
</evidence>
<protein>
    <submittedName>
        <fullName evidence="1">Uncharacterized protein</fullName>
    </submittedName>
</protein>
<accession>A0ABS2Z9S6</accession>
<keyword evidence="2" id="KW-1185">Reference proteome</keyword>
<gene>
    <name evidence="1" type="ORF">JYA64_06390</name>
</gene>
<dbReference type="EMBL" id="JAFHKS010000042">
    <property type="protein sequence ID" value="MBN3544913.1"/>
    <property type="molecule type" value="Genomic_DNA"/>
</dbReference>
<evidence type="ECO:0000313" key="1">
    <source>
        <dbReference type="EMBL" id="MBN3544913.1"/>
    </source>
</evidence>